<protein>
    <submittedName>
        <fullName evidence="1">DUF4351 domain-containing protein</fullName>
    </submittedName>
</protein>
<gene>
    <name evidence="1" type="ORF">GCM10023231_01400</name>
</gene>
<dbReference type="EMBL" id="BAABIQ010000001">
    <property type="protein sequence ID" value="GAA4778546.1"/>
    <property type="molecule type" value="Genomic_DNA"/>
</dbReference>
<proteinExistence type="predicted"/>
<dbReference type="Proteomes" id="UP001501411">
    <property type="component" value="Unassembled WGS sequence"/>
</dbReference>
<keyword evidence="2" id="KW-1185">Reference proteome</keyword>
<evidence type="ECO:0000313" key="1">
    <source>
        <dbReference type="EMBL" id="GAA4778546.1"/>
    </source>
</evidence>
<reference evidence="2" key="1">
    <citation type="journal article" date="2019" name="Int. J. Syst. Evol. Microbiol.">
        <title>The Global Catalogue of Microorganisms (GCM) 10K type strain sequencing project: providing services to taxonomists for standard genome sequencing and annotation.</title>
        <authorList>
            <consortium name="The Broad Institute Genomics Platform"/>
            <consortium name="The Broad Institute Genome Sequencing Center for Infectious Disease"/>
            <person name="Wu L."/>
            <person name="Ma J."/>
        </authorList>
    </citation>
    <scope>NUCLEOTIDE SEQUENCE [LARGE SCALE GENOMIC DNA]</scope>
    <source>
        <strain evidence="2">JCM 18200</strain>
    </source>
</reference>
<sequence>MTKKKPSVRSVDDPLWKSILEQTFAHFLTFFFPEAEEVFRLDKGFEYLDKEFETLFPPEPNNKGVRYVDKLVKVHLMEGGEQYVLCHIEVQSKKGKGDLPVRMFEYFYKIYDKYKVPITAIAILADGNKNYHPATYAQHFMGTRLTYEFNSYKILKQNEGLLRADSNPFAVVALTALMAIKHRDSNDEQLKSIKLDLYSEMMKRKMERSVRQGIYDFLAYYVRFENPDILRKFEEEIQQNQGRSTTVGTREYLLEKAKNEGVILGVKTERANAERLLVEERKKMESKNYEFVRNLILDFNFTDEQAAKASQTSIDFVQKVRAELAGKK</sequence>
<dbReference type="RefSeq" id="WP_345229753.1">
    <property type="nucleotide sequence ID" value="NZ_BAABIQ010000001.1"/>
</dbReference>
<accession>A0ABP9ACH8</accession>
<name>A0ABP9ACH8_9SPHI</name>
<comment type="caution">
    <text evidence="1">The sequence shown here is derived from an EMBL/GenBank/DDBJ whole genome shotgun (WGS) entry which is preliminary data.</text>
</comment>
<evidence type="ECO:0000313" key="2">
    <source>
        <dbReference type="Proteomes" id="UP001501411"/>
    </source>
</evidence>
<organism evidence="1 2">
    <name type="scientific">Olivibacter ginsenosidimutans</name>
    <dbReference type="NCBI Taxonomy" id="1176537"/>
    <lineage>
        <taxon>Bacteria</taxon>
        <taxon>Pseudomonadati</taxon>
        <taxon>Bacteroidota</taxon>
        <taxon>Sphingobacteriia</taxon>
        <taxon>Sphingobacteriales</taxon>
        <taxon>Sphingobacteriaceae</taxon>
        <taxon>Olivibacter</taxon>
    </lineage>
</organism>